<comment type="caution">
    <text evidence="3">The sequence shown here is derived from an EMBL/GenBank/DDBJ whole genome shotgun (WGS) entry which is preliminary data.</text>
</comment>
<evidence type="ECO:0000313" key="4">
    <source>
        <dbReference type="Proteomes" id="UP000242525"/>
    </source>
</evidence>
<evidence type="ECO:0000313" key="3">
    <source>
        <dbReference type="EMBL" id="CDO55215.1"/>
    </source>
</evidence>
<evidence type="ECO:0000256" key="1">
    <source>
        <dbReference type="SAM" id="MobiDB-lite"/>
    </source>
</evidence>
<dbReference type="AlphaFoldDB" id="A0A0J9XD79"/>
<accession>A0A0J9XD79</accession>
<protein>
    <recommendedName>
        <fullName evidence="2">RGS domain-containing protein</fullName>
    </recommendedName>
</protein>
<dbReference type="Proteomes" id="UP000242525">
    <property type="component" value="Unassembled WGS sequence"/>
</dbReference>
<dbReference type="Gene3D" id="1.10.167.10">
    <property type="entry name" value="Regulator of G-protein Signalling 4, domain 2"/>
    <property type="match status" value="1"/>
</dbReference>
<sequence length="297" mass="31994">MSLSPSPSDSFTHRSSVVSVESVTTTSSLAVASPFRRNSSFSGRKYPSLEEILGARAPVPFDLAAFLAFAECNHCVEAVEFLVAAEGYRAAYNSSDEVDDNDETALWTTWGDLVDTFIRPHGAKEVNLTCQARSGLLQQDAEQRQSLGLDQLPVVRAPNPVALDHSCDVVREMVKDNLYLAFVLSRSSATPAPSVTSTSRPTHGSNASIASSFDEKEEQRYIVAQSQHPSGVVAAPRAGSVRVSEIGAPMLTLNESTALGSAELNSSAISSGDEAPPLLVSRPSWTRKLSMKFKRRF</sequence>
<dbReference type="InterPro" id="IPR036305">
    <property type="entry name" value="RGS_sf"/>
</dbReference>
<feature type="compositionally biased region" description="Low complexity" evidence="1">
    <location>
        <begin position="190"/>
        <end position="202"/>
    </location>
</feature>
<dbReference type="OrthoDB" id="10266999at2759"/>
<feature type="domain" description="RGS" evidence="2">
    <location>
        <begin position="66"/>
        <end position="185"/>
    </location>
</feature>
<dbReference type="InterPro" id="IPR016137">
    <property type="entry name" value="RGS"/>
</dbReference>
<feature type="region of interest" description="Disordered" evidence="1">
    <location>
        <begin position="190"/>
        <end position="213"/>
    </location>
</feature>
<organism evidence="3 4">
    <name type="scientific">Geotrichum candidum</name>
    <name type="common">Oospora lactis</name>
    <name type="synonym">Dipodascus geotrichum</name>
    <dbReference type="NCBI Taxonomy" id="1173061"/>
    <lineage>
        <taxon>Eukaryota</taxon>
        <taxon>Fungi</taxon>
        <taxon>Dikarya</taxon>
        <taxon>Ascomycota</taxon>
        <taxon>Saccharomycotina</taxon>
        <taxon>Dipodascomycetes</taxon>
        <taxon>Dipodascales</taxon>
        <taxon>Dipodascaceae</taxon>
        <taxon>Geotrichum</taxon>
    </lineage>
</organism>
<proteinExistence type="predicted"/>
<reference evidence="3" key="1">
    <citation type="submission" date="2014-03" db="EMBL/GenBank/DDBJ databases">
        <authorList>
            <person name="Casaregola S."/>
        </authorList>
    </citation>
    <scope>NUCLEOTIDE SEQUENCE [LARGE SCALE GENOMIC DNA]</scope>
    <source>
        <strain evidence="3">CLIB 918</strain>
    </source>
</reference>
<dbReference type="SUPFAM" id="SSF48097">
    <property type="entry name" value="Regulator of G-protein signaling, RGS"/>
    <property type="match status" value="1"/>
</dbReference>
<name>A0A0J9XD79_GEOCN</name>
<dbReference type="STRING" id="1173061.A0A0J9XD79"/>
<dbReference type="PROSITE" id="PS50132">
    <property type="entry name" value="RGS"/>
    <property type="match status" value="1"/>
</dbReference>
<evidence type="ECO:0000259" key="2">
    <source>
        <dbReference type="PROSITE" id="PS50132"/>
    </source>
</evidence>
<dbReference type="InterPro" id="IPR044926">
    <property type="entry name" value="RGS_subdomain_2"/>
</dbReference>
<keyword evidence="4" id="KW-1185">Reference proteome</keyword>
<dbReference type="EMBL" id="CCBN010000010">
    <property type="protein sequence ID" value="CDO55215.1"/>
    <property type="molecule type" value="Genomic_DNA"/>
</dbReference>
<gene>
    <name evidence="3" type="ORF">BN980_GECA10s01693g</name>
</gene>
<dbReference type="Pfam" id="PF00615">
    <property type="entry name" value="RGS"/>
    <property type="match status" value="1"/>
</dbReference>